<feature type="transmembrane region" description="Helical" evidence="1">
    <location>
        <begin position="12"/>
        <end position="28"/>
    </location>
</feature>
<organism evidence="2 3">
    <name type="scientific">Candidatus Scalindua rubra</name>
    <dbReference type="NCBI Taxonomy" id="1872076"/>
    <lineage>
        <taxon>Bacteria</taxon>
        <taxon>Pseudomonadati</taxon>
        <taxon>Planctomycetota</taxon>
        <taxon>Candidatus Brocadiia</taxon>
        <taxon>Candidatus Brocadiales</taxon>
        <taxon>Candidatus Scalinduaceae</taxon>
        <taxon>Candidatus Scalindua</taxon>
    </lineage>
</organism>
<dbReference type="EMBL" id="MAYW01000064">
    <property type="protein sequence ID" value="ODS32404.1"/>
    <property type="molecule type" value="Genomic_DNA"/>
</dbReference>
<protein>
    <submittedName>
        <fullName evidence="2">Uncharacterized protein</fullName>
    </submittedName>
</protein>
<evidence type="ECO:0000256" key="1">
    <source>
        <dbReference type="SAM" id="Phobius"/>
    </source>
</evidence>
<dbReference type="AlphaFoldDB" id="A0A1E3XBS1"/>
<keyword evidence="1" id="KW-1133">Transmembrane helix</keyword>
<feature type="transmembrane region" description="Helical" evidence="1">
    <location>
        <begin position="209"/>
        <end position="226"/>
    </location>
</feature>
<feature type="transmembrane region" description="Helical" evidence="1">
    <location>
        <begin position="78"/>
        <end position="94"/>
    </location>
</feature>
<gene>
    <name evidence="2" type="ORF">SCARUB_02471</name>
</gene>
<keyword evidence="1" id="KW-0472">Membrane</keyword>
<keyword evidence="1" id="KW-0812">Transmembrane</keyword>
<feature type="transmembrane region" description="Helical" evidence="1">
    <location>
        <begin position="165"/>
        <end position="186"/>
    </location>
</feature>
<comment type="caution">
    <text evidence="2">The sequence shown here is derived from an EMBL/GenBank/DDBJ whole genome shotgun (WGS) entry which is preliminary data.</text>
</comment>
<dbReference type="Proteomes" id="UP000094056">
    <property type="component" value="Unassembled WGS sequence"/>
</dbReference>
<feature type="transmembrane region" description="Helical" evidence="1">
    <location>
        <begin position="130"/>
        <end position="153"/>
    </location>
</feature>
<evidence type="ECO:0000313" key="3">
    <source>
        <dbReference type="Proteomes" id="UP000094056"/>
    </source>
</evidence>
<proteinExistence type="predicted"/>
<feature type="transmembrane region" description="Helical" evidence="1">
    <location>
        <begin position="48"/>
        <end position="66"/>
    </location>
</feature>
<reference evidence="2 3" key="1">
    <citation type="submission" date="2016-07" db="EMBL/GenBank/DDBJ databases">
        <title>Draft genome of Scalindua rubra, obtained from a brine-seawater interface in the Red Sea, sheds light on salt adaptation in anammox bacteria.</title>
        <authorList>
            <person name="Speth D.R."/>
            <person name="Lagkouvardos I."/>
            <person name="Wang Y."/>
            <person name="Qian P.-Y."/>
            <person name="Dutilh B.E."/>
            <person name="Jetten M.S."/>
        </authorList>
    </citation>
    <scope>NUCLEOTIDE SEQUENCE [LARGE SCALE GENOMIC DNA]</scope>
    <source>
        <strain evidence="2">BSI-1</strain>
    </source>
</reference>
<sequence>MYNKMNNYNRYIWIVFAFDGILIILHLWNGEQWSFINLGEEQNLTTWYSSIKLLMLGLLSFACRIMEDKQGDKRYIQLSWWWFVIGSIFIWLSMDEVSTFHERIARSLMNLQFGSSIRETVLQGDRAKDAFIWVLFLSPLIIVVLYIFVRFFWKRFSIIKSSCIFSMLGCFLFLLSPALEAVIYFLPPLAQWNDPLINKYFLITSIEESAELLGSSCFFIAFVNYIKKGL</sequence>
<name>A0A1E3XBS1_9BACT</name>
<evidence type="ECO:0000313" key="2">
    <source>
        <dbReference type="EMBL" id="ODS32404.1"/>
    </source>
</evidence>
<accession>A0A1E3XBS1</accession>